<accession>A0AB36MGW2</accession>
<sequence length="102" mass="11367">MRAQDIAEKLFPGNAKSMRNDNIPKALIDATVSAKRLARTEDAAREDELTDIFFKENKIKYFDWVTEPGACKKCLVIGALGPYKVDDEASPRIPGSSHPNCR</sequence>
<dbReference type="Proteomes" id="UP000196255">
    <property type="component" value="Unassembled WGS sequence"/>
</dbReference>
<gene>
    <name evidence="1" type="ORF">B5G36_06485</name>
</gene>
<comment type="caution">
    <text evidence="1">The sequence shown here is derived from an EMBL/GenBank/DDBJ whole genome shotgun (WGS) entry which is preliminary data.</text>
</comment>
<evidence type="ECO:0000313" key="2">
    <source>
        <dbReference type="Proteomes" id="UP000196255"/>
    </source>
</evidence>
<reference evidence="2" key="1">
    <citation type="submission" date="2017-04" db="EMBL/GenBank/DDBJ databases">
        <title>Function of individual gut microbiota members based on whole genome sequencing of pure cultures obtained from chicken caecum.</title>
        <authorList>
            <person name="Medvecky M."/>
            <person name="Cejkova D."/>
            <person name="Polansky O."/>
            <person name="Karasova D."/>
            <person name="Kubasova T."/>
            <person name="Cizek A."/>
            <person name="Rychlik I."/>
        </authorList>
    </citation>
    <scope>NUCLEOTIDE SEQUENCE [LARGE SCALE GENOMIC DNA]</scope>
    <source>
        <strain evidence="2">An84</strain>
    </source>
</reference>
<dbReference type="EMBL" id="NFHF01000013">
    <property type="protein sequence ID" value="OUN18277.1"/>
    <property type="molecule type" value="Genomic_DNA"/>
</dbReference>
<protein>
    <recommendedName>
        <fullName evidence="3">Phage head morphogenesis domain-containing protein</fullName>
    </recommendedName>
</protein>
<dbReference type="RefSeq" id="WP_087367311.1">
    <property type="nucleotide sequence ID" value="NZ_NFHF01000013.1"/>
</dbReference>
<evidence type="ECO:0008006" key="3">
    <source>
        <dbReference type="Google" id="ProtNLM"/>
    </source>
</evidence>
<name>A0AB36MGW2_9LACO</name>
<evidence type="ECO:0000313" key="1">
    <source>
        <dbReference type="EMBL" id="OUN18277.1"/>
    </source>
</evidence>
<proteinExistence type="predicted"/>
<organism evidence="1 2">
    <name type="scientific">Ligilactobacillus salivarius</name>
    <dbReference type="NCBI Taxonomy" id="1624"/>
    <lineage>
        <taxon>Bacteria</taxon>
        <taxon>Bacillati</taxon>
        <taxon>Bacillota</taxon>
        <taxon>Bacilli</taxon>
        <taxon>Lactobacillales</taxon>
        <taxon>Lactobacillaceae</taxon>
        <taxon>Ligilactobacillus</taxon>
    </lineage>
</organism>
<dbReference type="AlphaFoldDB" id="A0AB36MGW2"/>